<feature type="binding site" evidence="7">
    <location>
        <position position="150"/>
    </location>
    <ligand>
        <name>Fe cation</name>
        <dbReference type="ChEBI" id="CHEBI:24875"/>
        <label>2</label>
    </ligand>
</feature>
<dbReference type="Proteomes" id="UP000198734">
    <property type="component" value="Unassembled WGS sequence"/>
</dbReference>
<dbReference type="InterPro" id="IPR005235">
    <property type="entry name" value="YmdB-like"/>
</dbReference>
<feature type="binding site" evidence="7">
    <location>
        <position position="8"/>
    </location>
    <ligand>
        <name>Fe cation</name>
        <dbReference type="ChEBI" id="CHEBI:24875"/>
        <label>1</label>
    </ligand>
</feature>
<evidence type="ECO:0000256" key="6">
    <source>
        <dbReference type="PIRSR" id="PIRSR004789-50"/>
    </source>
</evidence>
<feature type="binding site" evidence="7">
    <location>
        <position position="177"/>
    </location>
    <ligand>
        <name>Fe cation</name>
        <dbReference type="ChEBI" id="CHEBI:24875"/>
        <label>1</label>
    </ligand>
</feature>
<evidence type="ECO:0000256" key="7">
    <source>
        <dbReference type="PIRSR" id="PIRSR004789-51"/>
    </source>
</evidence>
<evidence type="ECO:0000256" key="2">
    <source>
        <dbReference type="ARBA" id="ARBA00022723"/>
    </source>
</evidence>
<dbReference type="PIRSF" id="PIRSF004789">
    <property type="entry name" value="DR1281"/>
    <property type="match status" value="1"/>
</dbReference>
<evidence type="ECO:0000313" key="9">
    <source>
        <dbReference type="Proteomes" id="UP000198734"/>
    </source>
</evidence>
<evidence type="ECO:0008006" key="10">
    <source>
        <dbReference type="Google" id="ProtNLM"/>
    </source>
</evidence>
<feature type="binding site" evidence="7">
    <location>
        <position position="39"/>
    </location>
    <ligand>
        <name>Fe cation</name>
        <dbReference type="ChEBI" id="CHEBI:24875"/>
        <label>2</label>
    </ligand>
</feature>
<comment type="similarity">
    <text evidence="5">Belongs to the YmdB-like family.</text>
</comment>
<proteinExistence type="inferred from homology"/>
<evidence type="ECO:0000256" key="4">
    <source>
        <dbReference type="ARBA" id="ARBA00023004"/>
    </source>
</evidence>
<comment type="cofactor">
    <cofactor evidence="1">
        <name>Fe(3+)</name>
        <dbReference type="ChEBI" id="CHEBI:29034"/>
    </cofactor>
</comment>
<dbReference type="SUPFAM" id="SSF56300">
    <property type="entry name" value="Metallo-dependent phosphatases"/>
    <property type="match status" value="1"/>
</dbReference>
<keyword evidence="9" id="KW-1185">Reference proteome</keyword>
<dbReference type="RefSeq" id="WP_093535717.1">
    <property type="nucleotide sequence ID" value="NZ_CP183885.1"/>
</dbReference>
<feature type="binding site" evidence="7">
    <location>
        <position position="40"/>
    </location>
    <ligand>
        <name>Fe cation</name>
        <dbReference type="ChEBI" id="CHEBI:24875"/>
        <label>1</label>
    </ligand>
</feature>
<keyword evidence="4" id="KW-0408">Iron</keyword>
<sequence length="265" mass="29477">MRILFIGDIVGSMGRDTLEDYLPRLRRKYDVDVVIANGENAAAGRGITKSIFQSLLHMGVDVVTMGNHTWDQKEIMDFIDDTDYLIRPANFSEDAPGKGMTSISKNGHTISVINMHGRTFLPPHDDPFKMATEMVSEAKKLSPIVFVDFHAEATSEKIAFGWHLDGKASVVVGTHTHVQTADSRILPGGTAYITDVGMTGPYDGVLGMKKEDVLYRFQTNMPTRFEVPKEGRSVLSGFFVEVDNTTGKAIHQERIYINEDYPFKG</sequence>
<evidence type="ECO:0000313" key="8">
    <source>
        <dbReference type="EMBL" id="SFQ16220.1"/>
    </source>
</evidence>
<dbReference type="NCBIfam" id="TIGR00282">
    <property type="entry name" value="TIGR00282 family metallophosphoesterase"/>
    <property type="match status" value="1"/>
</dbReference>
<dbReference type="Pfam" id="PF13277">
    <property type="entry name" value="YmdB"/>
    <property type="match status" value="1"/>
</dbReference>
<feature type="binding site" evidence="7">
    <location>
        <position position="67"/>
    </location>
    <ligand>
        <name>Fe cation</name>
        <dbReference type="ChEBI" id="CHEBI:24875"/>
        <label>2</label>
    </ligand>
</feature>
<dbReference type="PANTHER" id="PTHR36303">
    <property type="entry name" value="2',3'-CYCLIC-NUCLEOTIDE 2'-PHOSPHODIESTERASE"/>
    <property type="match status" value="1"/>
</dbReference>
<evidence type="ECO:0000256" key="3">
    <source>
        <dbReference type="ARBA" id="ARBA00022801"/>
    </source>
</evidence>
<organism evidence="8 9">
    <name type="scientific">Psychrobacillus psychrotolerans</name>
    <dbReference type="NCBI Taxonomy" id="126156"/>
    <lineage>
        <taxon>Bacteria</taxon>
        <taxon>Bacillati</taxon>
        <taxon>Bacillota</taxon>
        <taxon>Bacilli</taxon>
        <taxon>Bacillales</taxon>
        <taxon>Bacillaceae</taxon>
        <taxon>Psychrobacillus</taxon>
    </lineage>
</organism>
<feature type="binding site" evidence="7">
    <location>
        <position position="39"/>
    </location>
    <ligand>
        <name>Fe cation</name>
        <dbReference type="ChEBI" id="CHEBI:24875"/>
        <label>1</label>
    </ligand>
</feature>
<name>A0A1I5W902_9BACI</name>
<protein>
    <recommendedName>
        <fullName evidence="10">TIGR00282 family metallophosphoesterase</fullName>
    </recommendedName>
</protein>
<reference evidence="9" key="1">
    <citation type="submission" date="2016-10" db="EMBL/GenBank/DDBJ databases">
        <authorList>
            <person name="Varghese N."/>
            <person name="Submissions S."/>
        </authorList>
    </citation>
    <scope>NUCLEOTIDE SEQUENCE [LARGE SCALE GENOMIC DNA]</scope>
    <source>
        <strain evidence="9">DSM 11706</strain>
    </source>
</reference>
<dbReference type="Gene3D" id="3.60.21.10">
    <property type="match status" value="1"/>
</dbReference>
<dbReference type="EMBL" id="FOXU01000001">
    <property type="protein sequence ID" value="SFQ16220.1"/>
    <property type="molecule type" value="Genomic_DNA"/>
</dbReference>
<evidence type="ECO:0000256" key="1">
    <source>
        <dbReference type="ARBA" id="ARBA00001965"/>
    </source>
</evidence>
<accession>A0A1I5W902</accession>
<dbReference type="OrthoDB" id="9801109at2"/>
<dbReference type="PANTHER" id="PTHR36303:SF1">
    <property type="entry name" value="2',3'-CYCLIC-NUCLEOTIDE 2'-PHOSPHODIESTERASE"/>
    <property type="match status" value="1"/>
</dbReference>
<dbReference type="CDD" id="cd07382">
    <property type="entry name" value="MPP_DR1281"/>
    <property type="match status" value="1"/>
</dbReference>
<dbReference type="InterPro" id="IPR029052">
    <property type="entry name" value="Metallo-depent_PP-like"/>
</dbReference>
<dbReference type="STRING" id="126156.SAMN05421670_1160"/>
<dbReference type="GO" id="GO:0004113">
    <property type="term" value="F:2',3'-cyclic-nucleotide 3'-phosphodiesterase activity"/>
    <property type="evidence" value="ECO:0007669"/>
    <property type="project" value="TreeGrafter"/>
</dbReference>
<keyword evidence="3" id="KW-0378">Hydrolase</keyword>
<dbReference type="GO" id="GO:0046872">
    <property type="term" value="F:metal ion binding"/>
    <property type="evidence" value="ECO:0007669"/>
    <property type="project" value="UniProtKB-KW"/>
</dbReference>
<keyword evidence="2 7" id="KW-0479">Metal-binding</keyword>
<feature type="active site" description="Proton donor" evidence="6">
    <location>
        <position position="68"/>
    </location>
</feature>
<evidence type="ECO:0000256" key="5">
    <source>
        <dbReference type="ARBA" id="ARBA00061401"/>
    </source>
</evidence>
<feature type="binding site" evidence="7">
    <location>
        <position position="175"/>
    </location>
    <ligand>
        <name>Fe cation</name>
        <dbReference type="ChEBI" id="CHEBI:24875"/>
        <label>2</label>
    </ligand>
</feature>
<dbReference type="AlphaFoldDB" id="A0A1I5W902"/>
<dbReference type="FunFam" id="3.60.21.10:FF:000016">
    <property type="entry name" value="Putative metallophosphoesterase"/>
    <property type="match status" value="1"/>
</dbReference>
<gene>
    <name evidence="8" type="ORF">SAMN05421670_1160</name>
</gene>